<feature type="transmembrane region" description="Helical" evidence="1">
    <location>
        <begin position="48"/>
        <end position="71"/>
    </location>
</feature>
<dbReference type="CDD" id="cd01610">
    <property type="entry name" value="PAP2_like"/>
    <property type="match status" value="1"/>
</dbReference>
<dbReference type="SMART" id="SM00014">
    <property type="entry name" value="acidPPc"/>
    <property type="match status" value="1"/>
</dbReference>
<dbReference type="RefSeq" id="WP_281743223.1">
    <property type="nucleotide sequence ID" value="NZ_AP026973.1"/>
</dbReference>
<evidence type="ECO:0000256" key="1">
    <source>
        <dbReference type="SAM" id="Phobius"/>
    </source>
</evidence>
<gene>
    <name evidence="3" type="ORF">PKF023_06000</name>
</gene>
<feature type="transmembrane region" description="Helical" evidence="1">
    <location>
        <begin position="117"/>
        <end position="141"/>
    </location>
</feature>
<accession>A0A9C7CXT8</accession>
<feature type="transmembrane region" description="Helical" evidence="1">
    <location>
        <begin position="148"/>
        <end position="169"/>
    </location>
</feature>
<dbReference type="PANTHER" id="PTHR14969:SF13">
    <property type="entry name" value="AT30094P"/>
    <property type="match status" value="1"/>
</dbReference>
<feature type="transmembrane region" description="Helical" evidence="1">
    <location>
        <begin position="78"/>
        <end position="97"/>
    </location>
</feature>
<keyword evidence="1" id="KW-0812">Transmembrane</keyword>
<sequence length="261" mass="28176">MSKNAIPGFAWFIPLVPLALAAIIYFGDLQSSSFLLINQFTQQLPDTLWAWLTFLGNGWGLFALAFPLLLLAPRILTAGIFAGAIAAVTSSLLKGIFNLPRPAGILTEGSFYRIGEVLLHRAFPSGHTLTAFAIASAFYFSASKEKRVPLLLLFVVAAFVGLSRNAVGAHWLTDVLAGAGFGIWCGMIGAWLANLFPESQLGPKKIWAHIIALGGVVATYSHFTQKMDLELNQPLQYASIAIIVITLVLYGKAQFTQAPPK</sequence>
<reference evidence="3" key="1">
    <citation type="submission" date="2022-11" db="EMBL/GenBank/DDBJ databases">
        <title>Complete Genome Sequences of three Polynucleobacter sp. Subcluster PnecC Strains KF022, KF023, and KF032 Isolated from a Shallow Eutrophic Lake in Japan.</title>
        <authorList>
            <person name="Ogata Y."/>
            <person name="Watanabe K."/>
            <person name="Takemine S."/>
            <person name="Shindo C."/>
            <person name="Kurokawa R."/>
            <person name="Suda W."/>
        </authorList>
    </citation>
    <scope>NUCLEOTIDE SEQUENCE</scope>
    <source>
        <strain evidence="3">KF023</strain>
    </source>
</reference>
<feature type="transmembrane region" description="Helical" evidence="1">
    <location>
        <begin position="175"/>
        <end position="194"/>
    </location>
</feature>
<dbReference type="EMBL" id="AP026973">
    <property type="protein sequence ID" value="BDT76797.1"/>
    <property type="molecule type" value="Genomic_DNA"/>
</dbReference>
<dbReference type="SUPFAM" id="SSF48317">
    <property type="entry name" value="Acid phosphatase/Vanadium-dependent haloperoxidase"/>
    <property type="match status" value="1"/>
</dbReference>
<keyword evidence="1" id="KW-0472">Membrane</keyword>
<dbReference type="InterPro" id="IPR036938">
    <property type="entry name" value="PAP2/HPO_sf"/>
</dbReference>
<organism evidence="3">
    <name type="scientific">Polynucleobacter yangtzensis</name>
    <dbReference type="NCBI Taxonomy" id="1743159"/>
    <lineage>
        <taxon>Bacteria</taxon>
        <taxon>Pseudomonadati</taxon>
        <taxon>Pseudomonadota</taxon>
        <taxon>Betaproteobacteria</taxon>
        <taxon>Burkholderiales</taxon>
        <taxon>Burkholderiaceae</taxon>
        <taxon>Polynucleobacter</taxon>
    </lineage>
</organism>
<feature type="transmembrane region" description="Helical" evidence="1">
    <location>
        <begin position="206"/>
        <end position="223"/>
    </location>
</feature>
<proteinExistence type="predicted"/>
<evidence type="ECO:0000313" key="3">
    <source>
        <dbReference type="EMBL" id="BDT76797.1"/>
    </source>
</evidence>
<dbReference type="KEGG" id="pyt:PKF023_06000"/>
<dbReference type="InterPro" id="IPR000326">
    <property type="entry name" value="PAP2/HPO"/>
</dbReference>
<feature type="transmembrane region" description="Helical" evidence="1">
    <location>
        <begin position="235"/>
        <end position="253"/>
    </location>
</feature>
<dbReference type="Proteomes" id="UP001211097">
    <property type="component" value="Chromosome"/>
</dbReference>
<dbReference type="PANTHER" id="PTHR14969">
    <property type="entry name" value="SPHINGOSINE-1-PHOSPHATE PHOSPHOHYDROLASE"/>
    <property type="match status" value="1"/>
</dbReference>
<feature type="domain" description="Phosphatidic acid phosphatase type 2/haloperoxidase" evidence="2">
    <location>
        <begin position="75"/>
        <end position="190"/>
    </location>
</feature>
<name>A0A9C7CXT8_9BURK</name>
<dbReference type="AlphaFoldDB" id="A0A9C7CXT8"/>
<dbReference type="Pfam" id="PF01569">
    <property type="entry name" value="PAP2"/>
    <property type="match status" value="1"/>
</dbReference>
<protein>
    <recommendedName>
        <fullName evidence="2">Phosphatidic acid phosphatase type 2/haloperoxidase domain-containing protein</fullName>
    </recommendedName>
</protein>
<dbReference type="Gene3D" id="1.20.144.10">
    <property type="entry name" value="Phosphatidic acid phosphatase type 2/haloperoxidase"/>
    <property type="match status" value="1"/>
</dbReference>
<keyword evidence="1" id="KW-1133">Transmembrane helix</keyword>
<evidence type="ECO:0000259" key="2">
    <source>
        <dbReference type="SMART" id="SM00014"/>
    </source>
</evidence>